<reference evidence="1" key="1">
    <citation type="submission" date="2022-07" db="EMBL/GenBank/DDBJ databases">
        <title>Marinobacter iranensis a new bacterium isolate from a hipersaline lake in Iran.</title>
        <authorList>
            <person name="Mohammad A.M.A."/>
            <person name="Cristina S.-P."/>
            <person name="Antonio V."/>
        </authorList>
    </citation>
    <scope>NUCLEOTIDE SEQUENCE</scope>
    <source>
        <strain evidence="1">71-i</strain>
    </source>
</reference>
<protein>
    <recommendedName>
        <fullName evidence="3">Lipoprotein</fullName>
    </recommendedName>
</protein>
<proteinExistence type="predicted"/>
<dbReference type="Proteomes" id="UP001143391">
    <property type="component" value="Unassembled WGS sequence"/>
</dbReference>
<organism evidence="1 2">
    <name type="scientific">Marinobacter iranensis</name>
    <dbReference type="NCBI Taxonomy" id="2962607"/>
    <lineage>
        <taxon>Bacteria</taxon>
        <taxon>Pseudomonadati</taxon>
        <taxon>Pseudomonadota</taxon>
        <taxon>Gammaproteobacteria</taxon>
        <taxon>Pseudomonadales</taxon>
        <taxon>Marinobacteraceae</taxon>
        <taxon>Marinobacter</taxon>
    </lineage>
</organism>
<dbReference type="EMBL" id="JANCMW010000003">
    <property type="protein sequence ID" value="MDF0750167.1"/>
    <property type="molecule type" value="Genomic_DNA"/>
</dbReference>
<comment type="caution">
    <text evidence="1">The sequence shown here is derived from an EMBL/GenBank/DDBJ whole genome shotgun (WGS) entry which is preliminary data.</text>
</comment>
<sequence>MRNVFFAAISIALLAGCSEKTEKVNACIERGVEYFKEIGSYPTLSSAPNKGRNAEEVALERCNRTTTAF</sequence>
<evidence type="ECO:0008006" key="3">
    <source>
        <dbReference type="Google" id="ProtNLM"/>
    </source>
</evidence>
<name>A0ABT5Y919_9GAMM</name>
<dbReference type="PROSITE" id="PS51257">
    <property type="entry name" value="PROKAR_LIPOPROTEIN"/>
    <property type="match status" value="1"/>
</dbReference>
<dbReference type="RefSeq" id="WP_275705687.1">
    <property type="nucleotide sequence ID" value="NZ_JANCMW010000003.1"/>
</dbReference>
<evidence type="ECO:0000313" key="1">
    <source>
        <dbReference type="EMBL" id="MDF0750167.1"/>
    </source>
</evidence>
<keyword evidence="2" id="KW-1185">Reference proteome</keyword>
<evidence type="ECO:0000313" key="2">
    <source>
        <dbReference type="Proteomes" id="UP001143391"/>
    </source>
</evidence>
<accession>A0ABT5Y919</accession>
<gene>
    <name evidence="1" type="ORF">NLU14_07970</name>
</gene>